<protein>
    <submittedName>
        <fullName evidence="4">Uncharacterized protein LOC105168611</fullName>
    </submittedName>
</protein>
<evidence type="ECO:0000313" key="4">
    <source>
        <dbReference type="RefSeq" id="XP_011087048.1"/>
    </source>
</evidence>
<feature type="compositionally biased region" description="Acidic residues" evidence="1">
    <location>
        <begin position="174"/>
        <end position="189"/>
    </location>
</feature>
<dbReference type="InParanoid" id="A0A6I9TQV3"/>
<dbReference type="KEGG" id="sind:105168611"/>
<keyword evidence="2" id="KW-1133">Transmembrane helix</keyword>
<feature type="region of interest" description="Disordered" evidence="1">
    <location>
        <begin position="151"/>
        <end position="205"/>
    </location>
</feature>
<feature type="transmembrane region" description="Helical" evidence="2">
    <location>
        <begin position="31"/>
        <end position="53"/>
    </location>
</feature>
<reference evidence="4" key="1">
    <citation type="submission" date="2025-08" db="UniProtKB">
        <authorList>
            <consortium name="RefSeq"/>
        </authorList>
    </citation>
    <scope>IDENTIFICATION</scope>
</reference>
<dbReference type="Proteomes" id="UP000504604">
    <property type="component" value="Linkage group LG8"/>
</dbReference>
<dbReference type="Gramene" id="SIN_1026901.t">
    <property type="protein sequence ID" value="SIN_1026901.t.cds1"/>
    <property type="gene ID" value="SIN_1026901"/>
</dbReference>
<name>A0A6I9TQV3_SESIN</name>
<evidence type="ECO:0000256" key="1">
    <source>
        <dbReference type="SAM" id="MobiDB-lite"/>
    </source>
</evidence>
<organism evidence="3 4">
    <name type="scientific">Sesamum indicum</name>
    <name type="common">Oriental sesame</name>
    <name type="synonym">Sesamum orientale</name>
    <dbReference type="NCBI Taxonomy" id="4182"/>
    <lineage>
        <taxon>Eukaryota</taxon>
        <taxon>Viridiplantae</taxon>
        <taxon>Streptophyta</taxon>
        <taxon>Embryophyta</taxon>
        <taxon>Tracheophyta</taxon>
        <taxon>Spermatophyta</taxon>
        <taxon>Magnoliopsida</taxon>
        <taxon>eudicotyledons</taxon>
        <taxon>Gunneridae</taxon>
        <taxon>Pentapetalae</taxon>
        <taxon>asterids</taxon>
        <taxon>lamiids</taxon>
        <taxon>Lamiales</taxon>
        <taxon>Pedaliaceae</taxon>
        <taxon>Sesamum</taxon>
    </lineage>
</organism>
<dbReference type="PANTHER" id="PTHR34947">
    <property type="entry name" value="TRANSMEMBRANE PROTEIN"/>
    <property type="match status" value="1"/>
</dbReference>
<evidence type="ECO:0000313" key="3">
    <source>
        <dbReference type="Proteomes" id="UP000504604"/>
    </source>
</evidence>
<evidence type="ECO:0000256" key="2">
    <source>
        <dbReference type="SAM" id="Phobius"/>
    </source>
</evidence>
<keyword evidence="3" id="KW-1185">Reference proteome</keyword>
<keyword evidence="2" id="KW-0472">Membrane</keyword>
<dbReference type="OrthoDB" id="1303733at2759"/>
<dbReference type="AlphaFoldDB" id="A0A6I9TQV3"/>
<gene>
    <name evidence="4" type="primary">LOC105168611</name>
</gene>
<dbReference type="GeneID" id="105168611"/>
<dbReference type="RefSeq" id="XP_011087048.1">
    <property type="nucleotide sequence ID" value="XM_011088746.1"/>
</dbReference>
<dbReference type="PANTHER" id="PTHR34947:SF4">
    <property type="entry name" value="TRANSMEMBRANE PROTEIN"/>
    <property type="match status" value="1"/>
</dbReference>
<keyword evidence="2" id="KW-0812">Transmembrane</keyword>
<feature type="compositionally biased region" description="Basic and acidic residues" evidence="1">
    <location>
        <begin position="158"/>
        <end position="168"/>
    </location>
</feature>
<sequence>MDQNADCIIETSDTPPQNHHHLMIRRAFLQFLVPISIFSFLVSYFPGFPFFFFSARNLHQLVPLFAQALDRKYMFLICNGILAFLAKNLKLSSSGLNGLITKNVEEGLKQMTVDLPEILAVQENAASMEYVETPLDVAVPEEKQVIAVAQQEEDCEGLNEREPAETKADGLILESEEWEDEEEEEEEMEESRGAESTLVSDANVSTEELNRKFEEFIRKMKEEIRIEARQPLIAV</sequence>
<accession>A0A6I9TQV3</accession>
<proteinExistence type="predicted"/>